<dbReference type="Proteomes" id="UP001145114">
    <property type="component" value="Unassembled WGS sequence"/>
</dbReference>
<comment type="caution">
    <text evidence="1">The sequence shown here is derived from an EMBL/GenBank/DDBJ whole genome shotgun (WGS) entry which is preliminary data.</text>
</comment>
<name>A0ACC1HSD7_9FUNG</name>
<feature type="non-terminal residue" evidence="1">
    <location>
        <position position="289"/>
    </location>
</feature>
<evidence type="ECO:0000313" key="1">
    <source>
        <dbReference type="EMBL" id="KAJ1679468.1"/>
    </source>
</evidence>
<gene>
    <name evidence="1" type="ORF">EV182_001989</name>
</gene>
<reference evidence="1" key="1">
    <citation type="submission" date="2022-06" db="EMBL/GenBank/DDBJ databases">
        <title>Phylogenomic reconstructions and comparative analyses of Kickxellomycotina fungi.</title>
        <authorList>
            <person name="Reynolds N.K."/>
            <person name="Stajich J.E."/>
            <person name="Barry K."/>
            <person name="Grigoriev I.V."/>
            <person name="Crous P."/>
            <person name="Smith M.E."/>
        </authorList>
    </citation>
    <scope>NUCLEOTIDE SEQUENCE</scope>
    <source>
        <strain evidence="1">RSA 2271</strain>
    </source>
</reference>
<protein>
    <submittedName>
        <fullName evidence="1">Uncharacterized protein</fullName>
    </submittedName>
</protein>
<evidence type="ECO:0000313" key="2">
    <source>
        <dbReference type="Proteomes" id="UP001145114"/>
    </source>
</evidence>
<accession>A0ACC1HSD7</accession>
<organism evidence="1 2">
    <name type="scientific">Spiromyces aspiralis</name>
    <dbReference type="NCBI Taxonomy" id="68401"/>
    <lineage>
        <taxon>Eukaryota</taxon>
        <taxon>Fungi</taxon>
        <taxon>Fungi incertae sedis</taxon>
        <taxon>Zoopagomycota</taxon>
        <taxon>Kickxellomycotina</taxon>
        <taxon>Kickxellomycetes</taxon>
        <taxon>Kickxellales</taxon>
        <taxon>Kickxellaceae</taxon>
        <taxon>Spiromyces</taxon>
    </lineage>
</organism>
<dbReference type="EMBL" id="JAMZIH010000363">
    <property type="protein sequence ID" value="KAJ1679468.1"/>
    <property type="molecule type" value="Genomic_DNA"/>
</dbReference>
<keyword evidence="2" id="KW-1185">Reference proteome</keyword>
<sequence>MSEALDRGYNTPNAAEALEPSKSYLIDRQQHTSGHPSVYTRPNSHASIKQGTPVMSTPGPEDVVIDSNGHHHYYYPVVQQSRQFGSGAPLALVTFAITTMQTNMYKAAMGQPFSAGTATVAASGMIVGGLTQILGGYWQLVNGNSFEAAAFTSFGGFWMSEAALRIPWFGVQAALDGMTEYERRRHLGVYYVPWSIWVFILLLGQVKSTLSNIVLFMFLNLNVHFTTAAHFTNSTWCVKLSGWFGFFTALTAFYVASCILLDKHNFWLNLPVGAWYTEPAKEQRRNAGH</sequence>
<proteinExistence type="predicted"/>